<dbReference type="PRINTS" id="PR00081">
    <property type="entry name" value="GDHRDH"/>
</dbReference>
<keyword evidence="6" id="KW-1185">Reference proteome</keyword>
<dbReference type="GO" id="GO:0016614">
    <property type="term" value="F:oxidoreductase activity, acting on CH-OH group of donors"/>
    <property type="evidence" value="ECO:0007669"/>
    <property type="project" value="UniProtKB-ARBA"/>
</dbReference>
<dbReference type="PRINTS" id="PR00080">
    <property type="entry name" value="SDRFAMILY"/>
</dbReference>
<reference evidence="5 6" key="1">
    <citation type="journal article" date="2024" name="Nat. Commun.">
        <title>Phylogenomics reveals the evolutionary origins of lichenization in chlorophyte algae.</title>
        <authorList>
            <person name="Puginier C."/>
            <person name="Libourel C."/>
            <person name="Otte J."/>
            <person name="Skaloud P."/>
            <person name="Haon M."/>
            <person name="Grisel S."/>
            <person name="Petersen M."/>
            <person name="Berrin J.G."/>
            <person name="Delaux P.M."/>
            <person name="Dal Grande F."/>
            <person name="Keller J."/>
        </authorList>
    </citation>
    <scope>NUCLEOTIDE SEQUENCE [LARGE SCALE GENOMIC DNA]</scope>
    <source>
        <strain evidence="5 6">SAG 2043</strain>
    </source>
</reference>
<comment type="similarity">
    <text evidence="1">Belongs to the short-chain dehydrogenases/reductases (SDR) family.</text>
</comment>
<proteinExistence type="inferred from homology"/>
<feature type="compositionally biased region" description="Polar residues" evidence="3">
    <location>
        <begin position="172"/>
        <end position="196"/>
    </location>
</feature>
<feature type="region of interest" description="Disordered" evidence="3">
    <location>
        <begin position="172"/>
        <end position="230"/>
    </location>
</feature>
<dbReference type="Proteomes" id="UP001489004">
    <property type="component" value="Unassembled WGS sequence"/>
</dbReference>
<comment type="caution">
    <text evidence="5">The sequence shown here is derived from an EMBL/GenBank/DDBJ whole genome shotgun (WGS) entry which is preliminary data.</text>
</comment>
<evidence type="ECO:0000256" key="2">
    <source>
        <dbReference type="ARBA" id="ARBA00023002"/>
    </source>
</evidence>
<sequence>MKHASSMLVVVLSTLLATNLMTATATDPGRGLDNKSMLMQQLKGSMTNIGGSNQVFVEQETPADLHFIYDTASDSYLLEDLELAGQLAVSMTIDPMAHFHIITSLQPSYSRSARARVLAEVAANPFSGDVQLSTTDLCILQAIGGQYSDPNLGPVTTAVNATECASLVGNVTTASPTSTTDSGPLTAILPNTSSPAVDSPIASDSPANPSSQAQTPATPPPTTPAAKSPASKATISLIVTFSMASVDRLAKPLTFLRPAPNGKRTSLVTPASTTREMATHAPPFEAQDQDWPGQEHLMDPKPDYGYDTYKGSGKLQDKVALITGADSGIGRAVALAYAREGAHVAIAYYNEHKDAEETKRVVEEAGRQSILLPGDLVDDAVCRKIVDETVKKFGRIDILVNNAAYQHDTVDKFTDISRERLERAFSTNIIAMFRLCQLAHPHMKKGGAIINVGSIQAYKPSPGILDYATTKGAIVAFTKGLAQQLITEGIRVNAVAPGPVWTPLVVQSFPDKKVENLGKGSNPTERPAQPWELAPAFVFLACDKDSSYIAGEILAVTGGAPNVS</sequence>
<dbReference type="EMBL" id="JALJOR010000016">
    <property type="protein sequence ID" value="KAK9805213.1"/>
    <property type="molecule type" value="Genomic_DNA"/>
</dbReference>
<dbReference type="Gene3D" id="3.40.50.720">
    <property type="entry name" value="NAD(P)-binding Rossmann-like Domain"/>
    <property type="match status" value="1"/>
</dbReference>
<evidence type="ECO:0000313" key="5">
    <source>
        <dbReference type="EMBL" id="KAK9805213.1"/>
    </source>
</evidence>
<dbReference type="AlphaFoldDB" id="A0AAW1P9Y2"/>
<organism evidence="5 6">
    <name type="scientific">[Myrmecia] bisecta</name>
    <dbReference type="NCBI Taxonomy" id="41462"/>
    <lineage>
        <taxon>Eukaryota</taxon>
        <taxon>Viridiplantae</taxon>
        <taxon>Chlorophyta</taxon>
        <taxon>core chlorophytes</taxon>
        <taxon>Trebouxiophyceae</taxon>
        <taxon>Trebouxiales</taxon>
        <taxon>Trebouxiaceae</taxon>
        <taxon>Myrmecia</taxon>
    </lineage>
</organism>
<dbReference type="Pfam" id="PF13561">
    <property type="entry name" value="adh_short_C2"/>
    <property type="match status" value="1"/>
</dbReference>
<dbReference type="PANTHER" id="PTHR48107">
    <property type="entry name" value="NADPH-DEPENDENT ALDEHYDE REDUCTASE-LIKE PROTEIN, CHLOROPLASTIC-RELATED"/>
    <property type="match status" value="1"/>
</dbReference>
<protein>
    <submittedName>
        <fullName evidence="5">Uncharacterized protein</fullName>
    </submittedName>
</protein>
<dbReference type="InterPro" id="IPR036291">
    <property type="entry name" value="NAD(P)-bd_dom_sf"/>
</dbReference>
<dbReference type="PANTHER" id="PTHR48107:SF16">
    <property type="entry name" value="NADPH-DEPENDENT ALDEHYDE REDUCTASE 1, CHLOROPLASTIC"/>
    <property type="match status" value="1"/>
</dbReference>
<dbReference type="FunFam" id="3.40.50.720:FF:000084">
    <property type="entry name" value="Short-chain dehydrogenase reductase"/>
    <property type="match status" value="1"/>
</dbReference>
<gene>
    <name evidence="5" type="ORF">WJX72_006811</name>
</gene>
<dbReference type="PROSITE" id="PS00061">
    <property type="entry name" value="ADH_SHORT"/>
    <property type="match status" value="1"/>
</dbReference>
<evidence type="ECO:0000256" key="4">
    <source>
        <dbReference type="SAM" id="SignalP"/>
    </source>
</evidence>
<accession>A0AAW1P9Y2</accession>
<dbReference type="SUPFAM" id="SSF51735">
    <property type="entry name" value="NAD(P)-binding Rossmann-fold domains"/>
    <property type="match status" value="1"/>
</dbReference>
<keyword evidence="4" id="KW-0732">Signal</keyword>
<evidence type="ECO:0000256" key="1">
    <source>
        <dbReference type="ARBA" id="ARBA00006484"/>
    </source>
</evidence>
<evidence type="ECO:0000313" key="6">
    <source>
        <dbReference type="Proteomes" id="UP001489004"/>
    </source>
</evidence>
<keyword evidence="2" id="KW-0560">Oxidoreductase</keyword>
<dbReference type="InterPro" id="IPR020904">
    <property type="entry name" value="Sc_DH/Rdtase_CS"/>
</dbReference>
<evidence type="ECO:0000256" key="3">
    <source>
        <dbReference type="SAM" id="MobiDB-lite"/>
    </source>
</evidence>
<name>A0AAW1P9Y2_9CHLO</name>
<feature type="signal peptide" evidence="4">
    <location>
        <begin position="1"/>
        <end position="25"/>
    </location>
</feature>
<feature type="chain" id="PRO_5043643227" evidence="4">
    <location>
        <begin position="26"/>
        <end position="564"/>
    </location>
</feature>
<dbReference type="InterPro" id="IPR002347">
    <property type="entry name" value="SDR_fam"/>
</dbReference>